<dbReference type="PANTHER" id="PTHR10366:SF696">
    <property type="entry name" value="OS07G0601900 PROTEIN"/>
    <property type="match status" value="1"/>
</dbReference>
<sequence length="167" mass="18357">MSGERECMETVCVTGAAGFIGSCLVKNLLQKGFTVHATCRDPENPAKTGHLLSLPGAKERLHLFKADLSHLGSFDSAIEGCDFLINLVTSMEFDSNDPETGFIRSTIDGTVDILRACKKAKTVRRVIHTSSITAASPLDENGNFKECLDESCWTPVDYIRAKKPKYW</sequence>
<dbReference type="InterPro" id="IPR050425">
    <property type="entry name" value="NAD(P)_dehydrat-like"/>
</dbReference>
<dbReference type="Gene3D" id="3.40.50.720">
    <property type="entry name" value="NAD(P)-binding Rossmann-like Domain"/>
    <property type="match status" value="1"/>
</dbReference>
<keyword evidence="1" id="KW-0560">Oxidoreductase</keyword>
<evidence type="ECO:0000256" key="1">
    <source>
        <dbReference type="ARBA" id="ARBA00023002"/>
    </source>
</evidence>
<evidence type="ECO:0000313" key="4">
    <source>
        <dbReference type="Proteomes" id="UP000824469"/>
    </source>
</evidence>
<dbReference type="PROSITE" id="PS51257">
    <property type="entry name" value="PROKAR_LIPOPROTEIN"/>
    <property type="match status" value="1"/>
</dbReference>
<protein>
    <recommendedName>
        <fullName evidence="2">NAD-dependent epimerase/dehydratase domain-containing protein</fullName>
    </recommendedName>
</protein>
<proteinExistence type="predicted"/>
<accession>A0AA38CLX4</accession>
<gene>
    <name evidence="3" type="ORF">KI387_030996</name>
</gene>
<dbReference type="OMA" id="HIYININ"/>
<dbReference type="SUPFAM" id="SSF51735">
    <property type="entry name" value="NAD(P)-binding Rossmann-fold domains"/>
    <property type="match status" value="1"/>
</dbReference>
<evidence type="ECO:0000259" key="2">
    <source>
        <dbReference type="Pfam" id="PF01370"/>
    </source>
</evidence>
<organism evidence="3 4">
    <name type="scientific">Taxus chinensis</name>
    <name type="common">Chinese yew</name>
    <name type="synonym">Taxus wallichiana var. chinensis</name>
    <dbReference type="NCBI Taxonomy" id="29808"/>
    <lineage>
        <taxon>Eukaryota</taxon>
        <taxon>Viridiplantae</taxon>
        <taxon>Streptophyta</taxon>
        <taxon>Embryophyta</taxon>
        <taxon>Tracheophyta</taxon>
        <taxon>Spermatophyta</taxon>
        <taxon>Pinopsida</taxon>
        <taxon>Pinidae</taxon>
        <taxon>Conifers II</taxon>
        <taxon>Cupressales</taxon>
        <taxon>Taxaceae</taxon>
        <taxon>Taxus</taxon>
    </lineage>
</organism>
<dbReference type="InterPro" id="IPR036291">
    <property type="entry name" value="NAD(P)-bd_dom_sf"/>
</dbReference>
<dbReference type="AlphaFoldDB" id="A0AA38CLX4"/>
<dbReference type="Pfam" id="PF01370">
    <property type="entry name" value="Epimerase"/>
    <property type="match status" value="1"/>
</dbReference>
<feature type="domain" description="NAD-dependent epimerase/dehydratase" evidence="2">
    <location>
        <begin position="11"/>
        <end position="154"/>
    </location>
</feature>
<evidence type="ECO:0000313" key="3">
    <source>
        <dbReference type="EMBL" id="KAH9299314.1"/>
    </source>
</evidence>
<name>A0AA38CLX4_TAXCH</name>
<comment type="caution">
    <text evidence="3">The sequence shown here is derived from an EMBL/GenBank/DDBJ whole genome shotgun (WGS) entry which is preliminary data.</text>
</comment>
<dbReference type="GO" id="GO:0016616">
    <property type="term" value="F:oxidoreductase activity, acting on the CH-OH group of donors, NAD or NADP as acceptor"/>
    <property type="evidence" value="ECO:0007669"/>
    <property type="project" value="TreeGrafter"/>
</dbReference>
<dbReference type="EMBL" id="JAHRHJ020000010">
    <property type="protein sequence ID" value="KAH9299314.1"/>
    <property type="molecule type" value="Genomic_DNA"/>
</dbReference>
<dbReference type="Proteomes" id="UP000824469">
    <property type="component" value="Unassembled WGS sequence"/>
</dbReference>
<dbReference type="InterPro" id="IPR001509">
    <property type="entry name" value="Epimerase_deHydtase"/>
</dbReference>
<feature type="non-terminal residue" evidence="3">
    <location>
        <position position="1"/>
    </location>
</feature>
<keyword evidence="4" id="KW-1185">Reference proteome</keyword>
<reference evidence="3 4" key="1">
    <citation type="journal article" date="2021" name="Nat. Plants">
        <title>The Taxus genome provides insights into paclitaxel biosynthesis.</title>
        <authorList>
            <person name="Xiong X."/>
            <person name="Gou J."/>
            <person name="Liao Q."/>
            <person name="Li Y."/>
            <person name="Zhou Q."/>
            <person name="Bi G."/>
            <person name="Li C."/>
            <person name="Du R."/>
            <person name="Wang X."/>
            <person name="Sun T."/>
            <person name="Guo L."/>
            <person name="Liang H."/>
            <person name="Lu P."/>
            <person name="Wu Y."/>
            <person name="Zhang Z."/>
            <person name="Ro D.K."/>
            <person name="Shang Y."/>
            <person name="Huang S."/>
            <person name="Yan J."/>
        </authorList>
    </citation>
    <scope>NUCLEOTIDE SEQUENCE [LARGE SCALE GENOMIC DNA]</scope>
    <source>
        <strain evidence="3">Ta-2019</strain>
    </source>
</reference>
<dbReference type="PANTHER" id="PTHR10366">
    <property type="entry name" value="NAD DEPENDENT EPIMERASE/DEHYDRATASE"/>
    <property type="match status" value="1"/>
</dbReference>